<keyword evidence="2" id="KW-1185">Reference proteome</keyword>
<reference evidence="2" key="1">
    <citation type="submission" date="2018-11" db="EMBL/GenBank/DDBJ databases">
        <title>Chitinophaga lutea sp.nov., isolate from arsenic contaminated soil.</title>
        <authorList>
            <person name="Zong Y."/>
        </authorList>
    </citation>
    <scope>NUCLEOTIDE SEQUENCE [LARGE SCALE GENOMIC DNA]</scope>
    <source>
        <strain evidence="2">YLT18</strain>
    </source>
</reference>
<proteinExistence type="predicted"/>
<comment type="caution">
    <text evidence="1">The sequence shown here is derived from an EMBL/GenBank/DDBJ whole genome shotgun (WGS) entry which is preliminary data.</text>
</comment>
<name>A0A3N4M5N9_9BACT</name>
<dbReference type="RefSeq" id="WP_120519068.1">
    <property type="nucleotide sequence ID" value="NZ_QXZY01000015.1"/>
</dbReference>
<protein>
    <submittedName>
        <fullName evidence="1">Uncharacterized protein</fullName>
    </submittedName>
</protein>
<gene>
    <name evidence="1" type="ORF">EG028_25235</name>
</gene>
<accession>A0A3N4M5N9</accession>
<evidence type="ECO:0000313" key="2">
    <source>
        <dbReference type="Proteomes" id="UP000279089"/>
    </source>
</evidence>
<dbReference type="AlphaFoldDB" id="A0A3N4M5N9"/>
<sequence>MFTFLLYTLLQFGTYDIADWSKVTEFQYYGRMSLEEFTDLTKADISGKKYKVLNIDKAKNLLSHSKVFYGMIMWKGGGFLAIARFKDGSSRKILINKFGGTFRDGTGQRGYIIDERVRDEWYSFITAED</sequence>
<evidence type="ECO:0000313" key="1">
    <source>
        <dbReference type="EMBL" id="RPD38572.1"/>
    </source>
</evidence>
<organism evidence="1 2">
    <name type="scientific">Chitinophaga barathri</name>
    <dbReference type="NCBI Taxonomy" id="1647451"/>
    <lineage>
        <taxon>Bacteria</taxon>
        <taxon>Pseudomonadati</taxon>
        <taxon>Bacteroidota</taxon>
        <taxon>Chitinophagia</taxon>
        <taxon>Chitinophagales</taxon>
        <taxon>Chitinophagaceae</taxon>
        <taxon>Chitinophaga</taxon>
    </lineage>
</organism>
<dbReference type="EMBL" id="RMBX01000015">
    <property type="protein sequence ID" value="RPD38572.1"/>
    <property type="molecule type" value="Genomic_DNA"/>
</dbReference>
<dbReference type="Proteomes" id="UP000279089">
    <property type="component" value="Unassembled WGS sequence"/>
</dbReference>